<comment type="caution">
    <text evidence="3">The sequence shown here is derived from an EMBL/GenBank/DDBJ whole genome shotgun (WGS) entry which is preliminary data.</text>
</comment>
<dbReference type="OrthoDB" id="5405772at2"/>
<evidence type="ECO:0000313" key="4">
    <source>
        <dbReference type="Proteomes" id="UP000273022"/>
    </source>
</evidence>
<dbReference type="EMBL" id="QYYH01000030">
    <property type="protein sequence ID" value="RJY18159.1"/>
    <property type="molecule type" value="Genomic_DNA"/>
</dbReference>
<organism evidence="3 4">
    <name type="scientific">Parashewanella spongiae</name>
    <dbReference type="NCBI Taxonomy" id="342950"/>
    <lineage>
        <taxon>Bacteria</taxon>
        <taxon>Pseudomonadati</taxon>
        <taxon>Pseudomonadota</taxon>
        <taxon>Gammaproteobacteria</taxon>
        <taxon>Alteromonadales</taxon>
        <taxon>Shewanellaceae</taxon>
        <taxon>Parashewanella</taxon>
    </lineage>
</organism>
<keyword evidence="1" id="KW-0732">Signal</keyword>
<evidence type="ECO:0000256" key="1">
    <source>
        <dbReference type="SAM" id="SignalP"/>
    </source>
</evidence>
<dbReference type="RefSeq" id="WP_121852851.1">
    <property type="nucleotide sequence ID" value="NZ_CP037952.1"/>
</dbReference>
<evidence type="ECO:0000313" key="3">
    <source>
        <dbReference type="EMBL" id="RJY18159.1"/>
    </source>
</evidence>
<dbReference type="Proteomes" id="UP000273022">
    <property type="component" value="Unassembled WGS sequence"/>
</dbReference>
<evidence type="ECO:0000259" key="2">
    <source>
        <dbReference type="Pfam" id="PF04366"/>
    </source>
</evidence>
<sequence length="191" mass="20060">MQSYYRITYLIVLIVTNLTISNAFASDSYSQAVDNFSHASETQRYLNNAYGYAIFPTVGKAGLGVGGAYGQGKVYQAGINTGDTTLTQLSIGFQIGGQAYSEIIFFKDKKAYDTFTRGNFEFNAQATAVAINLGANAQIGTTGNSVGAGQSGGKQASAGEYINGLAVFTVAKGGLMLEASLAGQSFSFNPR</sequence>
<dbReference type="CDD" id="cd11524">
    <property type="entry name" value="SYLF"/>
    <property type="match status" value="1"/>
</dbReference>
<protein>
    <recommendedName>
        <fullName evidence="2">Ysc84 actin-binding domain-containing protein</fullName>
    </recommendedName>
</protein>
<feature type="chain" id="PRO_5017467244" description="Ysc84 actin-binding domain-containing protein" evidence="1">
    <location>
        <begin position="26"/>
        <end position="191"/>
    </location>
</feature>
<keyword evidence="4" id="KW-1185">Reference proteome</keyword>
<proteinExistence type="predicted"/>
<dbReference type="InterPro" id="IPR007461">
    <property type="entry name" value="Ysc84_actin-binding"/>
</dbReference>
<dbReference type="AlphaFoldDB" id="A0A3A6TQ95"/>
<feature type="domain" description="Ysc84 actin-binding" evidence="2">
    <location>
        <begin position="88"/>
        <end position="186"/>
    </location>
</feature>
<accession>A0A3A6TQ95</accession>
<dbReference type="Pfam" id="PF04366">
    <property type="entry name" value="Ysc84"/>
    <property type="match status" value="1"/>
</dbReference>
<gene>
    <name evidence="3" type="ORF">D5R81_06525</name>
</gene>
<name>A0A3A6TQ95_9GAMM</name>
<reference evidence="3 4" key="1">
    <citation type="submission" date="2018-09" db="EMBL/GenBank/DDBJ databases">
        <title>Phylogeny of the Shewanellaceae, and recommendation for two new genera, Pseudoshewanella and Parashewanella.</title>
        <authorList>
            <person name="Wang G."/>
        </authorList>
    </citation>
    <scope>NUCLEOTIDE SEQUENCE [LARGE SCALE GENOMIC DNA]</scope>
    <source>
        <strain evidence="3 4">KCTC 22492</strain>
    </source>
</reference>
<feature type="signal peptide" evidence="1">
    <location>
        <begin position="1"/>
        <end position="25"/>
    </location>
</feature>